<dbReference type="PANTHER" id="PTHR45266">
    <property type="entry name" value="OXALOACETATE DECARBOXYLASE ALPHA CHAIN"/>
    <property type="match status" value="1"/>
</dbReference>
<dbReference type="Pfam" id="PF00364">
    <property type="entry name" value="Biotin_lipoyl"/>
    <property type="match status" value="1"/>
</dbReference>
<dbReference type="GO" id="GO:0009317">
    <property type="term" value="C:acetyl-CoA carboxylase complex"/>
    <property type="evidence" value="ECO:0007669"/>
    <property type="project" value="InterPro"/>
</dbReference>
<dbReference type="GO" id="GO:0006633">
    <property type="term" value="P:fatty acid biosynthetic process"/>
    <property type="evidence" value="ECO:0007669"/>
    <property type="project" value="UniProtKB-UniPathway"/>
</dbReference>
<dbReference type="SUPFAM" id="SSF51230">
    <property type="entry name" value="Single hybrid motif"/>
    <property type="match status" value="1"/>
</dbReference>
<comment type="function">
    <text evidence="8">This protein is a component of the acetyl coenzyme A carboxylase complex; first, biotin carboxylase catalyzes the carboxylation of the carrier protein and then the transcarboxylase transfers the carboxyl group to form malonyl-CoA.</text>
</comment>
<name>A0A1H0FXN0_9ACTN</name>
<keyword evidence="7 8" id="KW-0092">Biotin</keyword>
<proteinExistence type="predicted"/>
<gene>
    <name evidence="11" type="ORF">SAMN05660199_01066</name>
</gene>
<dbReference type="PROSITE" id="PS00188">
    <property type="entry name" value="BIOTIN"/>
    <property type="match status" value="1"/>
</dbReference>
<evidence type="ECO:0000313" key="11">
    <source>
        <dbReference type="EMBL" id="SDN99373.1"/>
    </source>
</evidence>
<dbReference type="InterPro" id="IPR000089">
    <property type="entry name" value="Biotin_lipoyl"/>
</dbReference>
<evidence type="ECO:0000313" key="12">
    <source>
        <dbReference type="Proteomes" id="UP000199088"/>
    </source>
</evidence>
<evidence type="ECO:0000256" key="9">
    <source>
        <dbReference type="SAM" id="MobiDB-lite"/>
    </source>
</evidence>
<keyword evidence="12" id="KW-1185">Reference proteome</keyword>
<dbReference type="GO" id="GO:0003989">
    <property type="term" value="F:acetyl-CoA carboxylase activity"/>
    <property type="evidence" value="ECO:0007669"/>
    <property type="project" value="InterPro"/>
</dbReference>
<dbReference type="UniPathway" id="UPA00094"/>
<dbReference type="STRING" id="1052260.SAMN05660199_01066"/>
<sequence>MSRDNGPTSGTTQQVCWEDVLELVTRLDGSGFADAEITLDGVTVRVSRTALPTAPGAPTPAPAAPVAPAADPAPAAAPAAAAPAAVGPVAAVPAPADTSHLVEVTAPMLGVAYLRPAPDAAPFVAVGDTVQADTTVAVLEVMKLMTNVSAGVAGRVAEVCVVEGSMVEHGAVLLRVEPA</sequence>
<feature type="region of interest" description="Disordered" evidence="9">
    <location>
        <begin position="53"/>
        <end position="73"/>
    </location>
</feature>
<dbReference type="Proteomes" id="UP000199088">
    <property type="component" value="Unassembled WGS sequence"/>
</dbReference>
<dbReference type="OrthoDB" id="9811735at2"/>
<evidence type="ECO:0000256" key="4">
    <source>
        <dbReference type="ARBA" id="ARBA00022832"/>
    </source>
</evidence>
<keyword evidence="3 8" id="KW-0444">Lipid biosynthesis</keyword>
<evidence type="ECO:0000256" key="1">
    <source>
        <dbReference type="ARBA" id="ARBA00005194"/>
    </source>
</evidence>
<evidence type="ECO:0000256" key="5">
    <source>
        <dbReference type="ARBA" id="ARBA00023098"/>
    </source>
</evidence>
<keyword evidence="4 8" id="KW-0276">Fatty acid metabolism</keyword>
<evidence type="ECO:0000256" key="7">
    <source>
        <dbReference type="ARBA" id="ARBA00023267"/>
    </source>
</evidence>
<keyword evidence="6 8" id="KW-0275">Fatty acid biosynthesis</keyword>
<accession>A0A1H0FXN0</accession>
<protein>
    <recommendedName>
        <fullName evidence="2 8">Biotin carboxyl carrier protein of acetyl-CoA carboxylase</fullName>
    </recommendedName>
</protein>
<evidence type="ECO:0000256" key="8">
    <source>
        <dbReference type="RuleBase" id="RU364072"/>
    </source>
</evidence>
<dbReference type="PANTHER" id="PTHR45266:SF3">
    <property type="entry name" value="OXALOACETATE DECARBOXYLASE ALPHA CHAIN"/>
    <property type="match status" value="1"/>
</dbReference>
<feature type="domain" description="Lipoyl-binding" evidence="10">
    <location>
        <begin position="101"/>
        <end position="177"/>
    </location>
</feature>
<reference evidence="12" key="1">
    <citation type="submission" date="2016-10" db="EMBL/GenBank/DDBJ databases">
        <authorList>
            <person name="Varghese N."/>
            <person name="Submissions S."/>
        </authorList>
    </citation>
    <scope>NUCLEOTIDE SEQUENCE [LARGE SCALE GENOMIC DNA]</scope>
    <source>
        <strain evidence="12">DSM 45843</strain>
    </source>
</reference>
<dbReference type="PRINTS" id="PR01071">
    <property type="entry name" value="ACOABIOTINCC"/>
</dbReference>
<evidence type="ECO:0000256" key="6">
    <source>
        <dbReference type="ARBA" id="ARBA00023160"/>
    </source>
</evidence>
<dbReference type="EMBL" id="FNIR01000003">
    <property type="protein sequence ID" value="SDN99373.1"/>
    <property type="molecule type" value="Genomic_DNA"/>
</dbReference>
<comment type="pathway">
    <text evidence="1 8">Lipid metabolism; fatty acid biosynthesis.</text>
</comment>
<dbReference type="InterPro" id="IPR001249">
    <property type="entry name" value="AcCoA_biotinCC"/>
</dbReference>
<keyword evidence="5 8" id="KW-0443">Lipid metabolism</keyword>
<dbReference type="InterPro" id="IPR050709">
    <property type="entry name" value="Biotin_Carboxyl_Carrier/Decarb"/>
</dbReference>
<evidence type="ECO:0000256" key="2">
    <source>
        <dbReference type="ARBA" id="ARBA00017562"/>
    </source>
</evidence>
<dbReference type="Gene3D" id="2.40.50.100">
    <property type="match status" value="1"/>
</dbReference>
<evidence type="ECO:0000256" key="3">
    <source>
        <dbReference type="ARBA" id="ARBA00022516"/>
    </source>
</evidence>
<dbReference type="InterPro" id="IPR011053">
    <property type="entry name" value="Single_hybrid_motif"/>
</dbReference>
<dbReference type="InterPro" id="IPR001882">
    <property type="entry name" value="Biotin_BS"/>
</dbReference>
<dbReference type="AlphaFoldDB" id="A0A1H0FXN0"/>
<organism evidence="11 12">
    <name type="scientific">Klenkia soli</name>
    <dbReference type="NCBI Taxonomy" id="1052260"/>
    <lineage>
        <taxon>Bacteria</taxon>
        <taxon>Bacillati</taxon>
        <taxon>Actinomycetota</taxon>
        <taxon>Actinomycetes</taxon>
        <taxon>Geodermatophilales</taxon>
        <taxon>Geodermatophilaceae</taxon>
        <taxon>Klenkia</taxon>
    </lineage>
</organism>
<dbReference type="RefSeq" id="WP_091241049.1">
    <property type="nucleotide sequence ID" value="NZ_FNIR01000003.1"/>
</dbReference>
<feature type="compositionally biased region" description="Pro residues" evidence="9">
    <location>
        <begin position="55"/>
        <end position="65"/>
    </location>
</feature>
<evidence type="ECO:0000259" key="10">
    <source>
        <dbReference type="PROSITE" id="PS50968"/>
    </source>
</evidence>
<dbReference type="CDD" id="cd06850">
    <property type="entry name" value="biotinyl_domain"/>
    <property type="match status" value="1"/>
</dbReference>
<dbReference type="PROSITE" id="PS50968">
    <property type="entry name" value="BIOTINYL_LIPOYL"/>
    <property type="match status" value="1"/>
</dbReference>